<proteinExistence type="predicted"/>
<evidence type="ECO:0000313" key="2">
    <source>
        <dbReference type="Proteomes" id="UP000712281"/>
    </source>
</evidence>
<organism evidence="1 2">
    <name type="scientific">Brassica cretica</name>
    <name type="common">Mustard</name>
    <dbReference type="NCBI Taxonomy" id="69181"/>
    <lineage>
        <taxon>Eukaryota</taxon>
        <taxon>Viridiplantae</taxon>
        <taxon>Streptophyta</taxon>
        <taxon>Embryophyta</taxon>
        <taxon>Tracheophyta</taxon>
        <taxon>Spermatophyta</taxon>
        <taxon>Magnoliopsida</taxon>
        <taxon>eudicotyledons</taxon>
        <taxon>Gunneridae</taxon>
        <taxon>Pentapetalae</taxon>
        <taxon>rosids</taxon>
        <taxon>malvids</taxon>
        <taxon>Brassicales</taxon>
        <taxon>Brassicaceae</taxon>
        <taxon>Brassiceae</taxon>
        <taxon>Brassica</taxon>
    </lineage>
</organism>
<comment type="caution">
    <text evidence="1">The sequence shown here is derived from an EMBL/GenBank/DDBJ whole genome shotgun (WGS) entry which is preliminary data.</text>
</comment>
<dbReference type="AlphaFoldDB" id="A0A8S9KLP9"/>
<name>A0A8S9KLP9_BRACR</name>
<gene>
    <name evidence="1" type="ORF">F2Q68_00007713</name>
</gene>
<dbReference type="EMBL" id="QGKW02000717">
    <property type="protein sequence ID" value="KAF2595684.1"/>
    <property type="molecule type" value="Genomic_DNA"/>
</dbReference>
<sequence length="159" mass="18504">MEVGDGKSIHFWFDNWMGNGRLIDIAGAVGTTYLGVRRHPMVSEAVVHGDWSIRGKRSRRFHHLYESILAKEAPSNNKGGDIRMGHNGMDPILDKLLFQTVVYQLWRERNGRCHHQAWTNSDQLRRLIDKAMRNRIFSLKYHHPHKLAGLLQCWLQLNP</sequence>
<evidence type="ECO:0008006" key="3">
    <source>
        <dbReference type="Google" id="ProtNLM"/>
    </source>
</evidence>
<accession>A0A8S9KLP9</accession>
<evidence type="ECO:0000313" key="1">
    <source>
        <dbReference type="EMBL" id="KAF2595684.1"/>
    </source>
</evidence>
<dbReference type="Proteomes" id="UP000712281">
    <property type="component" value="Unassembled WGS sequence"/>
</dbReference>
<reference evidence="1" key="1">
    <citation type="submission" date="2019-12" db="EMBL/GenBank/DDBJ databases">
        <title>Genome sequencing and annotation of Brassica cretica.</title>
        <authorList>
            <person name="Studholme D.J."/>
            <person name="Sarris P.F."/>
        </authorList>
    </citation>
    <scope>NUCLEOTIDE SEQUENCE</scope>
    <source>
        <strain evidence="1">PFS-001/15</strain>
        <tissue evidence="1">Leaf</tissue>
    </source>
</reference>
<protein>
    <recommendedName>
        <fullName evidence="3">Reverse transcriptase zinc-binding domain-containing protein</fullName>
    </recommendedName>
</protein>